<dbReference type="Pfam" id="PF08340">
    <property type="entry name" value="YicC-like_C"/>
    <property type="match status" value="1"/>
</dbReference>
<evidence type="ECO:0000259" key="7">
    <source>
        <dbReference type="Pfam" id="PF08340"/>
    </source>
</evidence>
<evidence type="ECO:0000313" key="9">
    <source>
        <dbReference type="Proteomes" id="UP000029507"/>
    </source>
</evidence>
<proteinExistence type="inferred from homology"/>
<dbReference type="RefSeq" id="WP_038695532.1">
    <property type="nucleotide sequence ID" value="NZ_CP009286.1"/>
</dbReference>
<accession>A0A089LWY5</accession>
<dbReference type="KEGG" id="pste:PSTEL_12380"/>
<dbReference type="EMBL" id="CP009286">
    <property type="protein sequence ID" value="AIQ63763.1"/>
    <property type="molecule type" value="Genomic_DNA"/>
</dbReference>
<dbReference type="Proteomes" id="UP000029507">
    <property type="component" value="Chromosome"/>
</dbReference>
<feature type="domain" description="Endoribonuclease YicC-like N-terminal" evidence="6">
    <location>
        <begin position="4"/>
        <end position="158"/>
    </location>
</feature>
<dbReference type="STRING" id="169760.PSTEL_12380"/>
<evidence type="ECO:0000256" key="4">
    <source>
        <dbReference type="ARBA" id="ARBA00022801"/>
    </source>
</evidence>
<evidence type="ECO:0000256" key="2">
    <source>
        <dbReference type="ARBA" id="ARBA00022722"/>
    </source>
</evidence>
<dbReference type="GO" id="GO:0016787">
    <property type="term" value="F:hydrolase activity"/>
    <property type="evidence" value="ECO:0007669"/>
    <property type="project" value="UniProtKB-KW"/>
</dbReference>
<evidence type="ECO:0000256" key="3">
    <source>
        <dbReference type="ARBA" id="ARBA00022759"/>
    </source>
</evidence>
<name>A0A089LWY5_9BACL</name>
<protein>
    <submittedName>
        <fullName evidence="8">Stress-induced protein</fullName>
    </submittedName>
</protein>
<evidence type="ECO:0000313" key="8">
    <source>
        <dbReference type="EMBL" id="AIQ63763.1"/>
    </source>
</evidence>
<dbReference type="InterPro" id="IPR013551">
    <property type="entry name" value="YicC-like_C"/>
</dbReference>
<dbReference type="InterPro" id="IPR013527">
    <property type="entry name" value="YicC-like_N"/>
</dbReference>
<evidence type="ECO:0000256" key="1">
    <source>
        <dbReference type="ARBA" id="ARBA00001968"/>
    </source>
</evidence>
<dbReference type="GO" id="GO:0004521">
    <property type="term" value="F:RNA endonuclease activity"/>
    <property type="evidence" value="ECO:0007669"/>
    <property type="project" value="InterPro"/>
</dbReference>
<gene>
    <name evidence="8" type="ORF">PSTEL_12380</name>
</gene>
<dbReference type="OrthoDB" id="9771229at2"/>
<dbReference type="PANTHER" id="PTHR30636">
    <property type="entry name" value="UPF0701 PROTEIN YICC"/>
    <property type="match status" value="1"/>
</dbReference>
<evidence type="ECO:0000256" key="5">
    <source>
        <dbReference type="ARBA" id="ARBA00035648"/>
    </source>
</evidence>
<dbReference type="NCBIfam" id="TIGR00255">
    <property type="entry name" value="YicC/YloC family endoribonuclease"/>
    <property type="match status" value="1"/>
</dbReference>
<keyword evidence="2" id="KW-0540">Nuclease</keyword>
<comment type="similarity">
    <text evidence="5">Belongs to the YicC/YloC family.</text>
</comment>
<feature type="domain" description="Endoribonuclease YicC-like C-terminal" evidence="7">
    <location>
        <begin position="179"/>
        <end position="296"/>
    </location>
</feature>
<organism evidence="8 9">
    <name type="scientific">Paenibacillus stellifer</name>
    <dbReference type="NCBI Taxonomy" id="169760"/>
    <lineage>
        <taxon>Bacteria</taxon>
        <taxon>Bacillati</taxon>
        <taxon>Bacillota</taxon>
        <taxon>Bacilli</taxon>
        <taxon>Bacillales</taxon>
        <taxon>Paenibacillaceae</taxon>
        <taxon>Paenibacillus</taxon>
    </lineage>
</organism>
<keyword evidence="9" id="KW-1185">Reference proteome</keyword>
<evidence type="ECO:0000259" key="6">
    <source>
        <dbReference type="Pfam" id="PF03755"/>
    </source>
</evidence>
<reference evidence="8 9" key="1">
    <citation type="submission" date="2014-08" db="EMBL/GenBank/DDBJ databases">
        <title>Comparative genomics of the Paenibacillus odorifer group.</title>
        <authorList>
            <person name="den Bakker H.C."/>
            <person name="Tsai Y.-C."/>
            <person name="Martin N."/>
            <person name="Korlach J."/>
            <person name="Wiedmann M."/>
        </authorList>
    </citation>
    <scope>NUCLEOTIDE SEQUENCE [LARGE SCALE GENOMIC DNA]</scope>
    <source>
        <strain evidence="8 9">DSM 14472</strain>
    </source>
</reference>
<comment type="cofactor">
    <cofactor evidence="1">
        <name>a divalent metal cation</name>
        <dbReference type="ChEBI" id="CHEBI:60240"/>
    </cofactor>
</comment>
<dbReference type="InterPro" id="IPR005229">
    <property type="entry name" value="YicC/YloC-like"/>
</dbReference>
<sequence>MSFSMTGYGQSSRPYGGGEIRFEVKTVNHRYTEISLRVPREWTYFEDSLRKKVQEYVRRGRVDVAIIRELPEESGGPVLNRRTVRAYLDAAEILAKEFDISGELDLHGILSLPGVMDHQGEPPVEPMSSEELEKLLTGGLEESLRALSEMRAREGIYLAGDITGKVEALEKLQQEMKGLAPALVTEYLDKLRQRLEHLRDGSFPFDDYKFGMEVAIFAERSNIDEELTRLQSHFEQCRALLLSDEPMGRKLDFLIQEMNRETNTIGSKCSHLAIGTRVLEMKALLEKIREQAANLE</sequence>
<dbReference type="PANTHER" id="PTHR30636:SF3">
    <property type="entry name" value="UPF0701 PROTEIN YICC"/>
    <property type="match status" value="1"/>
</dbReference>
<dbReference type="AlphaFoldDB" id="A0A089LWY5"/>
<dbReference type="Pfam" id="PF03755">
    <property type="entry name" value="YicC-like_N"/>
    <property type="match status" value="1"/>
</dbReference>
<keyword evidence="3" id="KW-0255">Endonuclease</keyword>
<dbReference type="HOGENOM" id="CLU_076609_1_0_9"/>
<keyword evidence="4" id="KW-0378">Hydrolase</keyword>